<gene>
    <name evidence="8" type="ORF">F7O84_07565</name>
</gene>
<evidence type="ECO:0000256" key="3">
    <source>
        <dbReference type="ARBA" id="ARBA00022801"/>
    </source>
</evidence>
<name>A0A7V7QJL3_9FIRM</name>
<dbReference type="Gene3D" id="2.60.120.1290">
    <property type="match status" value="1"/>
</dbReference>
<evidence type="ECO:0000256" key="5">
    <source>
        <dbReference type="PIRSR" id="PIRSR615500-1"/>
    </source>
</evidence>
<comment type="caution">
    <text evidence="8">The sequence shown here is derived from an EMBL/GenBank/DDBJ whole genome shotgun (WGS) entry which is preliminary data.</text>
</comment>
<feature type="active site" description="Charge relay system" evidence="5 6">
    <location>
        <position position="500"/>
    </location>
</feature>
<accession>A0A7V7QJL3</accession>
<dbReference type="InterPro" id="IPR000209">
    <property type="entry name" value="Peptidase_S8/S53_dom"/>
</dbReference>
<evidence type="ECO:0000256" key="2">
    <source>
        <dbReference type="ARBA" id="ARBA00022670"/>
    </source>
</evidence>
<dbReference type="PROSITE" id="PS00136">
    <property type="entry name" value="SUBTILASE_ASP"/>
    <property type="match status" value="1"/>
</dbReference>
<evidence type="ECO:0000256" key="6">
    <source>
        <dbReference type="PROSITE-ProRule" id="PRU01240"/>
    </source>
</evidence>
<feature type="active site" description="Charge relay system" evidence="5 6">
    <location>
        <position position="179"/>
    </location>
</feature>
<evidence type="ECO:0000256" key="4">
    <source>
        <dbReference type="ARBA" id="ARBA00022825"/>
    </source>
</evidence>
<dbReference type="EMBL" id="WAGX01000005">
    <property type="protein sequence ID" value="KAB1437461.1"/>
    <property type="molecule type" value="Genomic_DNA"/>
</dbReference>
<feature type="domain" description="Peptidase S8/S53" evidence="7">
    <location>
        <begin position="101"/>
        <end position="555"/>
    </location>
</feature>
<keyword evidence="2 6" id="KW-0645">Protease</keyword>
<sequence>MRSNCVADICTNKIYSEEYADFMIDSGIALNELTAIPDTCSLPLIEKTHSVYIPVKSVPNNMLSTYGYGAYPNCYGLMDTESLNASGITRIQEVPGLNLRGDGVLIGIVDTGINYRHEAFIKEDGTSKVVAIWDQSINHDELHPNNFPFGSEYRQEQINLALKNADPLSIVPSNDEVGHGTFLAGIAAGNKNIDENFSGVVPNAEIAVVKLKQAKNNLLDFWCIPNDVIAFQKNDLIMGIRYLELLANELNRPISIFIGIGTSQGAHDERGALSTYLSILASRVGVCLTICAGNEGNSGHHYLGNVTGASNKMEMVVAPNVSGFSMEFWGSTPVNFSIDIVAPSGEYIPRIAPRYRLSRKIQLIFTNTVIYIDYQLVEAQSGEQLILLRFVNPMEGLWTFNVYSEGNLSFIYHCWLPITKFLSEETHFIDSSPDYTLTSPGNIFIPIVTTAYETENDARYIRASRGFMRNDNIAPTIASPGVNLIGPDTLGGYKTMSGTSLAAAHAAGAGAMLLEWGIIRKFYPQISSVEIRNLFIRGATRSNQLTYPNKELGYGLLNVYNAFETLRNR</sequence>
<dbReference type="InterPro" id="IPR015500">
    <property type="entry name" value="Peptidase_S8_subtilisin-rel"/>
</dbReference>
<dbReference type="InterPro" id="IPR017310">
    <property type="entry name" value="Pept_S8A_subtilisin_clostridia"/>
</dbReference>
<proteinExistence type="inferred from homology"/>
<dbReference type="CDD" id="cd07478">
    <property type="entry name" value="Peptidases_S8_CspA-like"/>
    <property type="match status" value="1"/>
</dbReference>
<keyword evidence="4 6" id="KW-0720">Serine protease</keyword>
<dbReference type="InterPro" id="IPR050131">
    <property type="entry name" value="Peptidase_S8_subtilisin-like"/>
</dbReference>
<dbReference type="PANTHER" id="PTHR43806">
    <property type="entry name" value="PEPTIDASE S8"/>
    <property type="match status" value="1"/>
</dbReference>
<dbReference type="PANTHER" id="PTHR43806:SF11">
    <property type="entry name" value="CEREVISIN-RELATED"/>
    <property type="match status" value="1"/>
</dbReference>
<keyword evidence="3 6" id="KW-0378">Hydrolase</keyword>
<dbReference type="Pfam" id="PF00082">
    <property type="entry name" value="Peptidase_S8"/>
    <property type="match status" value="1"/>
</dbReference>
<dbReference type="Proteomes" id="UP000461768">
    <property type="component" value="Unassembled WGS sequence"/>
</dbReference>
<dbReference type="SUPFAM" id="SSF52743">
    <property type="entry name" value="Subtilisin-like"/>
    <property type="match status" value="1"/>
</dbReference>
<comment type="similarity">
    <text evidence="1 6">Belongs to the peptidase S8 family.</text>
</comment>
<dbReference type="PROSITE" id="PS51892">
    <property type="entry name" value="SUBTILASE"/>
    <property type="match status" value="1"/>
</dbReference>
<reference evidence="8 9" key="2">
    <citation type="submission" date="2020-02" db="EMBL/GenBank/DDBJ databases">
        <title>Candidatus Galacturonibacter soehngenii shows hetero-acetogenic catabolism of galacturonic acid but lacks a canonical carbon monoxide dehydrogenase/acetyl-CoA synthase complex.</title>
        <authorList>
            <person name="Diender M."/>
            <person name="Stouten G.R."/>
            <person name="Petersen J.F."/>
            <person name="Nielsen P.H."/>
            <person name="Dueholm M.S."/>
            <person name="Pronk J.T."/>
            <person name="Van Loosdrecht M.C.M."/>
        </authorList>
    </citation>
    <scope>NUCLEOTIDE SEQUENCE [LARGE SCALE GENOMIC DNA]</scope>
    <source>
        <strain evidence="8">GalUA</strain>
    </source>
</reference>
<organism evidence="8 9">
    <name type="scientific">Candidatus Galacturonatibacter soehngenii</name>
    <dbReference type="NCBI Taxonomy" id="2307010"/>
    <lineage>
        <taxon>Bacteria</taxon>
        <taxon>Bacillati</taxon>
        <taxon>Bacillota</taxon>
        <taxon>Clostridia</taxon>
        <taxon>Lachnospirales</taxon>
        <taxon>Lachnospiraceae</taxon>
        <taxon>Candidatus Galacturonatibacter</taxon>
    </lineage>
</organism>
<dbReference type="PRINTS" id="PR00723">
    <property type="entry name" value="SUBTILISIN"/>
</dbReference>
<dbReference type="AlphaFoldDB" id="A0A7V7QJL3"/>
<dbReference type="InterPro" id="IPR036852">
    <property type="entry name" value="Peptidase_S8/S53_dom_sf"/>
</dbReference>
<dbReference type="GO" id="GO:0004252">
    <property type="term" value="F:serine-type endopeptidase activity"/>
    <property type="evidence" value="ECO:0007669"/>
    <property type="project" value="UniProtKB-UniRule"/>
</dbReference>
<evidence type="ECO:0000313" key="9">
    <source>
        <dbReference type="Proteomes" id="UP000461768"/>
    </source>
</evidence>
<dbReference type="OrthoDB" id="9762689at2"/>
<dbReference type="GO" id="GO:0006508">
    <property type="term" value="P:proteolysis"/>
    <property type="evidence" value="ECO:0007669"/>
    <property type="project" value="UniProtKB-KW"/>
</dbReference>
<evidence type="ECO:0000259" key="7">
    <source>
        <dbReference type="Pfam" id="PF00082"/>
    </source>
</evidence>
<dbReference type="PIRSF" id="PIRSF037894">
    <property type="entry name" value="Subtilisin_rel_CspABC"/>
    <property type="match status" value="1"/>
</dbReference>
<feature type="active site" description="Charge relay system" evidence="5 6">
    <location>
        <position position="110"/>
    </location>
</feature>
<dbReference type="InterPro" id="IPR023827">
    <property type="entry name" value="Peptidase_S8_Asp-AS"/>
</dbReference>
<dbReference type="Gene3D" id="3.40.50.200">
    <property type="entry name" value="Peptidase S8/S53 domain"/>
    <property type="match status" value="1"/>
</dbReference>
<evidence type="ECO:0000256" key="1">
    <source>
        <dbReference type="ARBA" id="ARBA00011073"/>
    </source>
</evidence>
<dbReference type="InterPro" id="IPR034045">
    <property type="entry name" value="Pep_S8_CspA-like"/>
</dbReference>
<keyword evidence="9" id="KW-1185">Reference proteome</keyword>
<evidence type="ECO:0000313" key="8">
    <source>
        <dbReference type="EMBL" id="KAB1437461.1"/>
    </source>
</evidence>
<protein>
    <submittedName>
        <fullName evidence="8">S8 family peptidase</fullName>
    </submittedName>
</protein>
<reference evidence="8 9" key="1">
    <citation type="submission" date="2019-09" db="EMBL/GenBank/DDBJ databases">
        <authorList>
            <person name="Valk L.C."/>
        </authorList>
    </citation>
    <scope>NUCLEOTIDE SEQUENCE [LARGE SCALE GENOMIC DNA]</scope>
    <source>
        <strain evidence="8">GalUA</strain>
    </source>
</reference>